<dbReference type="Proteomes" id="UP000632063">
    <property type="component" value="Unassembled WGS sequence"/>
</dbReference>
<comment type="caution">
    <text evidence="2">The sequence shown here is derived from an EMBL/GenBank/DDBJ whole genome shotgun (WGS) entry which is preliminary data.</text>
</comment>
<name>A0ABR9CT08_9HYPH</name>
<protein>
    <submittedName>
        <fullName evidence="2">DUF4062 domain-containing protein</fullName>
    </submittedName>
</protein>
<accession>A0ABR9CT08</accession>
<evidence type="ECO:0000259" key="1">
    <source>
        <dbReference type="Pfam" id="PF13271"/>
    </source>
</evidence>
<dbReference type="InterPro" id="IPR025139">
    <property type="entry name" value="DUF4062"/>
</dbReference>
<gene>
    <name evidence="2" type="ORF">IG616_20925</name>
</gene>
<feature type="domain" description="DUF4062" evidence="1">
    <location>
        <begin position="7"/>
        <end position="88"/>
    </location>
</feature>
<reference evidence="2 3" key="2">
    <citation type="journal article" date="2021" name="Int. J. Syst. Evol. Microbiol.">
        <title>Roseibium litorale sp. nov., isolated from a tidal flat sediment and proposal for the reclassification of Labrenzia polysiphoniae as Roseibium polysiphoniae comb. nov.</title>
        <authorList>
            <person name="Liu Y."/>
            <person name="Pei T."/>
            <person name="Du J."/>
            <person name="Chao M."/>
            <person name="Deng M.R."/>
            <person name="Zhu H."/>
        </authorList>
    </citation>
    <scope>NUCLEOTIDE SEQUENCE [LARGE SCALE GENOMIC DNA]</scope>
    <source>
        <strain evidence="2 3">4C16A</strain>
    </source>
</reference>
<dbReference type="RefSeq" id="WP_192150570.1">
    <property type="nucleotide sequence ID" value="NZ_JACYXI010000019.1"/>
</dbReference>
<organism evidence="2 3">
    <name type="scientific">Roseibium litorale</name>
    <dbReference type="NCBI Taxonomy" id="2803841"/>
    <lineage>
        <taxon>Bacteria</taxon>
        <taxon>Pseudomonadati</taxon>
        <taxon>Pseudomonadota</taxon>
        <taxon>Alphaproteobacteria</taxon>
        <taxon>Hyphomicrobiales</taxon>
        <taxon>Stappiaceae</taxon>
        <taxon>Roseibium</taxon>
    </lineage>
</organism>
<reference evidence="3" key="1">
    <citation type="submission" date="2020-09" db="EMBL/GenBank/DDBJ databases">
        <title>The genome sequence of strain Labrenzia suaedae 4C16A.</title>
        <authorList>
            <person name="Liu Y."/>
        </authorList>
    </citation>
    <scope>NUCLEOTIDE SEQUENCE [LARGE SCALE GENOMIC DNA]</scope>
    <source>
        <strain evidence="3">4C16A</strain>
    </source>
</reference>
<dbReference type="Pfam" id="PF13271">
    <property type="entry name" value="DUF4062"/>
    <property type="match status" value="1"/>
</dbReference>
<proteinExistence type="predicted"/>
<evidence type="ECO:0000313" key="3">
    <source>
        <dbReference type="Proteomes" id="UP000632063"/>
    </source>
</evidence>
<sequence>MSQKKYQVFVSSTFRDLIEERQDAIRNILDLKHIPAGMELFPASDVDQLDYIKKVIDECDYYLLIMGGRYGSIDADGVSFTEREYDYAVETGKVVIAFVHSNPDAIPVGKSDLDPKVIEALKGFRGKVMTGRLVKTWATRQELEPLVLKSLIHAFNDFPQVGWIRGDNAATDVILEQSNKVLQENVRLREELSSFESRNIVDFDDIATLDDVFTVRVETSNYIVRRGTQFHDRTIELTWRQIFVALAGVLDKARTDDAILTAVKEAANEIGFQPKISSINHTDKVTIKIQLEALGLLNVRVSKTVKGGVAEFLFLTPNGRQLFVQNRVVRK</sequence>
<keyword evidence="3" id="KW-1185">Reference proteome</keyword>
<evidence type="ECO:0000313" key="2">
    <source>
        <dbReference type="EMBL" id="MBD8894017.1"/>
    </source>
</evidence>
<dbReference type="EMBL" id="JACYXI010000019">
    <property type="protein sequence ID" value="MBD8894017.1"/>
    <property type="molecule type" value="Genomic_DNA"/>
</dbReference>